<dbReference type="GO" id="GO:0006298">
    <property type="term" value="P:mismatch repair"/>
    <property type="evidence" value="ECO:0007669"/>
    <property type="project" value="TreeGrafter"/>
</dbReference>
<dbReference type="GO" id="GO:0003723">
    <property type="term" value="F:RNA binding"/>
    <property type="evidence" value="ECO:0007669"/>
    <property type="project" value="UniProtKB-UniRule"/>
</dbReference>
<keyword evidence="11 14" id="KW-0255">Endonuclease</keyword>
<evidence type="ECO:0000256" key="3">
    <source>
        <dbReference type="ARBA" id="ARBA00004065"/>
    </source>
</evidence>
<evidence type="ECO:0000256" key="2">
    <source>
        <dbReference type="ARBA" id="ARBA00001946"/>
    </source>
</evidence>
<feature type="binding site" evidence="14 15">
    <location>
        <position position="212"/>
    </location>
    <ligand>
        <name>a divalent metal cation</name>
        <dbReference type="ChEBI" id="CHEBI:60240"/>
    </ligand>
</feature>
<reference evidence="17 18" key="1">
    <citation type="journal article" date="2009" name="PLoS Pathog.">
        <title>Genomic evidence for the evolution of Streptococcus equi: host restriction, increased virulence, and genetic exchange with human pathogens.</title>
        <authorList>
            <person name="Holden M.T.G."/>
            <person name="Heather Z."/>
            <person name="Paillot R."/>
            <person name="Steward K.F."/>
            <person name="Webb K."/>
            <person name="Ainslie F."/>
            <person name="Jourdan T."/>
            <person name="Bason N.C."/>
            <person name="Holroyd N.E."/>
            <person name="Mungall K."/>
            <person name="Quail M.A."/>
            <person name="Sanders M."/>
            <person name="Simmonds M."/>
            <person name="Willey D."/>
            <person name="Brooks K."/>
            <person name="Aanensen D.M."/>
            <person name="Spratt B.G."/>
            <person name="Jolley K.A."/>
            <person name="Maiden M.C.J."/>
            <person name="Kehoe M."/>
            <person name="Chanter N."/>
            <person name="Bentley S.D."/>
            <person name="Robinson C."/>
            <person name="Maskell D.J."/>
            <person name="Parkhill J."/>
            <person name="Waller A.S."/>
        </authorList>
    </citation>
    <scope>NUCLEOTIDE SEQUENCE [LARGE SCALE GENOMIC DNA]</scope>
    <source>
        <strain evidence="17 18">4047</strain>
    </source>
</reference>
<dbReference type="EC" id="3.1.26.4" evidence="6 14"/>
<evidence type="ECO:0000256" key="4">
    <source>
        <dbReference type="ARBA" id="ARBA00004496"/>
    </source>
</evidence>
<dbReference type="InterPro" id="IPR024568">
    <property type="entry name" value="RNase_HIII_N"/>
</dbReference>
<organism evidence="17 18">
    <name type="scientific">Streptococcus equi subsp. equi (strain 4047)</name>
    <dbReference type="NCBI Taxonomy" id="553482"/>
    <lineage>
        <taxon>Bacteria</taxon>
        <taxon>Bacillati</taxon>
        <taxon>Bacillota</taxon>
        <taxon>Bacilli</taxon>
        <taxon>Lactobacillales</taxon>
        <taxon>Streptococcaceae</taxon>
        <taxon>Streptococcus</taxon>
    </lineage>
</organism>
<keyword evidence="12 14" id="KW-0378">Hydrolase</keyword>
<dbReference type="HAMAP" id="MF_00053">
    <property type="entry name" value="RNase_HIII"/>
    <property type="match status" value="1"/>
</dbReference>
<accession>C0MAV3</accession>
<dbReference type="PROSITE" id="PS51975">
    <property type="entry name" value="RNASE_H_2"/>
    <property type="match status" value="1"/>
</dbReference>
<dbReference type="InterPro" id="IPR012337">
    <property type="entry name" value="RNaseH-like_sf"/>
</dbReference>
<evidence type="ECO:0000256" key="14">
    <source>
        <dbReference type="HAMAP-Rule" id="MF_00053"/>
    </source>
</evidence>
<evidence type="ECO:0000259" key="16">
    <source>
        <dbReference type="PROSITE" id="PS51975"/>
    </source>
</evidence>
<dbReference type="InterPro" id="IPR012295">
    <property type="entry name" value="TBP_dom_sf"/>
</dbReference>
<feature type="domain" description="RNase H type-2" evidence="16">
    <location>
        <begin position="101"/>
        <end position="318"/>
    </location>
</feature>
<comment type="function">
    <text evidence="3 14">Endonuclease that specifically degrades the RNA of RNA-DNA hybrids.</text>
</comment>
<dbReference type="Gene3D" id="3.30.310.10">
    <property type="entry name" value="TATA-Binding Protein"/>
    <property type="match status" value="1"/>
</dbReference>
<comment type="similarity">
    <text evidence="5 14">Belongs to the RNase HII family. RnhC subfamily.</text>
</comment>
<comment type="cofactor">
    <cofactor evidence="14 15">
        <name>Mn(2+)</name>
        <dbReference type="ChEBI" id="CHEBI:29035"/>
    </cofactor>
    <cofactor evidence="14 15">
        <name>Mg(2+)</name>
        <dbReference type="ChEBI" id="CHEBI:18420"/>
    </cofactor>
    <text evidence="14 15">Manganese or magnesium. Binds 1 divalent metal ion per monomer in the absence of substrate. May bind a second metal ion after substrate binding.</text>
</comment>
<dbReference type="InterPro" id="IPR036397">
    <property type="entry name" value="RNaseH_sf"/>
</dbReference>
<dbReference type="GO" id="GO:0032299">
    <property type="term" value="C:ribonuclease H2 complex"/>
    <property type="evidence" value="ECO:0007669"/>
    <property type="project" value="TreeGrafter"/>
</dbReference>
<dbReference type="HOGENOM" id="CLU_059546_1_0_9"/>
<dbReference type="Pfam" id="PF11858">
    <property type="entry name" value="DUF3378"/>
    <property type="match status" value="1"/>
</dbReference>
<dbReference type="InterPro" id="IPR024567">
    <property type="entry name" value="RNase_HII/HIII_dom"/>
</dbReference>
<comment type="subcellular location">
    <subcellularLocation>
        <location evidence="4 14">Cytoplasm</location>
    </subcellularLocation>
</comment>
<evidence type="ECO:0000256" key="1">
    <source>
        <dbReference type="ARBA" id="ARBA00000077"/>
    </source>
</evidence>
<evidence type="ECO:0000256" key="15">
    <source>
        <dbReference type="PROSITE-ProRule" id="PRU01319"/>
    </source>
</evidence>
<evidence type="ECO:0000313" key="17">
    <source>
        <dbReference type="EMBL" id="CAW92545.1"/>
    </source>
</evidence>
<gene>
    <name evidence="14" type="primary">rnhC</name>
    <name evidence="17" type="ordered locus">SEQ_0396</name>
</gene>
<dbReference type="GO" id="GO:0000287">
    <property type="term" value="F:magnesium ion binding"/>
    <property type="evidence" value="ECO:0007669"/>
    <property type="project" value="UniProtKB-UniRule"/>
</dbReference>
<dbReference type="CDD" id="cd06590">
    <property type="entry name" value="RNase_HII_bacteria_HIII_like"/>
    <property type="match status" value="1"/>
</dbReference>
<feature type="binding site" evidence="14 15">
    <location>
        <position position="107"/>
    </location>
    <ligand>
        <name>a divalent metal cation</name>
        <dbReference type="ChEBI" id="CHEBI:60240"/>
    </ligand>
</feature>
<evidence type="ECO:0000256" key="11">
    <source>
        <dbReference type="ARBA" id="ARBA00022759"/>
    </source>
</evidence>
<keyword evidence="8 14" id="KW-0963">Cytoplasm</keyword>
<keyword evidence="13 14" id="KW-0460">Magnesium</keyword>
<dbReference type="AlphaFoldDB" id="C0MAV3"/>
<dbReference type="Proteomes" id="UP000001365">
    <property type="component" value="Chromosome"/>
</dbReference>
<dbReference type="NCBIfam" id="TIGR00716">
    <property type="entry name" value="rnhC"/>
    <property type="match status" value="1"/>
</dbReference>
<dbReference type="Pfam" id="PF01351">
    <property type="entry name" value="RNase_HII"/>
    <property type="match status" value="1"/>
</dbReference>
<dbReference type="KEGG" id="seu:SEQ_0396"/>
<comment type="cofactor">
    <cofactor evidence="2">
        <name>Mg(2+)</name>
        <dbReference type="ChEBI" id="CHEBI:18420"/>
    </cofactor>
</comment>
<name>C0MAV3_STRE4</name>
<feature type="binding site" evidence="14 15">
    <location>
        <position position="108"/>
    </location>
    <ligand>
        <name>a divalent metal cation</name>
        <dbReference type="ChEBI" id="CHEBI:60240"/>
    </ligand>
</feature>
<evidence type="ECO:0000256" key="13">
    <source>
        <dbReference type="ARBA" id="ARBA00022842"/>
    </source>
</evidence>
<keyword evidence="10 14" id="KW-0479">Metal-binding</keyword>
<dbReference type="GO" id="GO:0043137">
    <property type="term" value="P:DNA replication, removal of RNA primer"/>
    <property type="evidence" value="ECO:0007669"/>
    <property type="project" value="TreeGrafter"/>
</dbReference>
<evidence type="ECO:0000256" key="6">
    <source>
        <dbReference type="ARBA" id="ARBA00012180"/>
    </source>
</evidence>
<dbReference type="InterPro" id="IPR004641">
    <property type="entry name" value="RNase_HIII"/>
</dbReference>
<dbReference type="InterPro" id="IPR001352">
    <property type="entry name" value="RNase_HII/HIII"/>
</dbReference>
<sequence>MHGMISHNRTFYVKIMFMDTLVFKINSQVSSSLIKQLAPYRISNANPYVRLAAKKDGVTLMLYTSGKLVLQGRQAAKLAQELDLQETPADQRPAPSSAQDIPLIGSDEVGNGSYFGGIAVVASFVQPEEHALLRQLGVDDSKNLNDKSIAQIAPVLKKHIQHRALLLSPKKYNEMVGKGKPYNAVSVKVALHNQAIFLLLNDGARPEKIVIDAFTSQANYDKYLQQEKNHFRNPLTFEEKAEGKYLAVAVSSIIARQLFLDNLDKLSQDLGYRLPSGAGRPSDQIASQILAAYGMAGLEHCAKLHFANTKKAQALLKKQ</sequence>
<protein>
    <recommendedName>
        <fullName evidence="7 14">Ribonuclease HIII</fullName>
        <shortName evidence="14">RNase HIII</shortName>
        <ecNumber evidence="6 14">3.1.26.4</ecNumber>
    </recommendedName>
</protein>
<dbReference type="FunFam" id="3.30.420.10:FF:000047">
    <property type="entry name" value="Ribonuclease HIII"/>
    <property type="match status" value="1"/>
</dbReference>
<evidence type="ECO:0000256" key="7">
    <source>
        <dbReference type="ARBA" id="ARBA00021407"/>
    </source>
</evidence>
<dbReference type="EMBL" id="FM204883">
    <property type="protein sequence ID" value="CAW92545.1"/>
    <property type="molecule type" value="Genomic_DNA"/>
</dbReference>
<dbReference type="SUPFAM" id="SSF53098">
    <property type="entry name" value="Ribonuclease H-like"/>
    <property type="match status" value="1"/>
</dbReference>
<dbReference type="PANTHER" id="PTHR10954">
    <property type="entry name" value="RIBONUCLEASE H2 SUBUNIT A"/>
    <property type="match status" value="1"/>
</dbReference>
<dbReference type="PIRSF" id="PIRSF037748">
    <property type="entry name" value="RnhC"/>
    <property type="match status" value="1"/>
</dbReference>
<dbReference type="PANTHER" id="PTHR10954:SF23">
    <property type="entry name" value="RIBONUCLEASE"/>
    <property type="match status" value="1"/>
</dbReference>
<dbReference type="Gene3D" id="3.30.420.10">
    <property type="entry name" value="Ribonuclease H-like superfamily/Ribonuclease H"/>
    <property type="match status" value="1"/>
</dbReference>
<proteinExistence type="inferred from homology"/>
<evidence type="ECO:0000256" key="5">
    <source>
        <dbReference type="ARBA" id="ARBA00008378"/>
    </source>
</evidence>
<keyword evidence="9 14" id="KW-0540">Nuclease</keyword>
<evidence type="ECO:0000256" key="9">
    <source>
        <dbReference type="ARBA" id="ARBA00022722"/>
    </source>
</evidence>
<dbReference type="GO" id="GO:0005737">
    <property type="term" value="C:cytoplasm"/>
    <property type="evidence" value="ECO:0007669"/>
    <property type="project" value="UniProtKB-SubCell"/>
</dbReference>
<comment type="catalytic activity">
    <reaction evidence="1 14 15">
        <text>Endonucleolytic cleavage to 5'-phosphomonoester.</text>
        <dbReference type="EC" id="3.1.26.4"/>
    </reaction>
</comment>
<evidence type="ECO:0000256" key="10">
    <source>
        <dbReference type="ARBA" id="ARBA00022723"/>
    </source>
</evidence>
<dbReference type="GO" id="GO:0004523">
    <property type="term" value="F:RNA-DNA hybrid ribonuclease activity"/>
    <property type="evidence" value="ECO:0007669"/>
    <property type="project" value="UniProtKB-UniRule"/>
</dbReference>
<evidence type="ECO:0000256" key="8">
    <source>
        <dbReference type="ARBA" id="ARBA00022490"/>
    </source>
</evidence>
<evidence type="ECO:0000256" key="12">
    <source>
        <dbReference type="ARBA" id="ARBA00022801"/>
    </source>
</evidence>
<evidence type="ECO:0000313" key="18">
    <source>
        <dbReference type="Proteomes" id="UP000001365"/>
    </source>
</evidence>